<dbReference type="RefSeq" id="WP_053937434.1">
    <property type="nucleotide sequence ID" value="NZ_LAQT01000007.1"/>
</dbReference>
<protein>
    <submittedName>
        <fullName evidence="3">PEP-CTERM motif protein</fullName>
    </submittedName>
</protein>
<feature type="domain" description="Ice-binding protein C-terminal" evidence="2">
    <location>
        <begin position="203"/>
        <end position="229"/>
    </location>
</feature>
<evidence type="ECO:0000313" key="4">
    <source>
        <dbReference type="Proteomes" id="UP000037939"/>
    </source>
</evidence>
<proteinExistence type="predicted"/>
<evidence type="ECO:0000256" key="1">
    <source>
        <dbReference type="SAM" id="SignalP"/>
    </source>
</evidence>
<keyword evidence="4" id="KW-1185">Reference proteome</keyword>
<dbReference type="InterPro" id="IPR013424">
    <property type="entry name" value="Ice-binding_C"/>
</dbReference>
<evidence type="ECO:0000313" key="3">
    <source>
        <dbReference type="EMBL" id="KPC53179.1"/>
    </source>
</evidence>
<dbReference type="Proteomes" id="UP000037939">
    <property type="component" value="Unassembled WGS sequence"/>
</dbReference>
<comment type="caution">
    <text evidence="3">The sequence shown here is derived from an EMBL/GenBank/DDBJ whole genome shotgun (WGS) entry which is preliminary data.</text>
</comment>
<keyword evidence="1" id="KW-0732">Signal</keyword>
<feature type="chain" id="PRO_5005863274" evidence="1">
    <location>
        <begin position="23"/>
        <end position="238"/>
    </location>
</feature>
<dbReference type="STRING" id="857265.WG78_08815"/>
<accession>A0A0N0XKD9</accession>
<dbReference type="Pfam" id="PF07589">
    <property type="entry name" value="PEP-CTERM"/>
    <property type="match status" value="1"/>
</dbReference>
<evidence type="ECO:0000259" key="2">
    <source>
        <dbReference type="Pfam" id="PF07589"/>
    </source>
</evidence>
<reference evidence="3 4" key="1">
    <citation type="submission" date="2015-07" db="EMBL/GenBank/DDBJ databases">
        <title>Draft genome sequence of the Amantichitinum ursilacus IGB-41, a new chitin-degrading bacterium.</title>
        <authorList>
            <person name="Kirstahler P."/>
            <person name="Guenther M."/>
            <person name="Grumaz C."/>
            <person name="Rupp S."/>
            <person name="Zibek S."/>
            <person name="Sohn K."/>
        </authorList>
    </citation>
    <scope>NUCLEOTIDE SEQUENCE [LARGE SCALE GENOMIC DNA]</scope>
    <source>
        <strain evidence="3 4">IGB-41</strain>
    </source>
</reference>
<gene>
    <name evidence="3" type="ORF">WG78_08815</name>
</gene>
<feature type="signal peptide" evidence="1">
    <location>
        <begin position="1"/>
        <end position="22"/>
    </location>
</feature>
<organism evidence="3 4">
    <name type="scientific">Amantichitinum ursilacus</name>
    <dbReference type="NCBI Taxonomy" id="857265"/>
    <lineage>
        <taxon>Bacteria</taxon>
        <taxon>Pseudomonadati</taxon>
        <taxon>Pseudomonadota</taxon>
        <taxon>Betaproteobacteria</taxon>
        <taxon>Neisseriales</taxon>
        <taxon>Chitinibacteraceae</taxon>
        <taxon>Amantichitinum</taxon>
    </lineage>
</organism>
<dbReference type="NCBIfam" id="TIGR02595">
    <property type="entry name" value="PEP_CTERM"/>
    <property type="match status" value="1"/>
</dbReference>
<sequence length="238" mass="25200">MTQLLKPALAACALCAANSAFALEFNSSQPFTPQTPFIQDDQYDFLSWVSYNTEDSRQHGANDLITGAAYNSIYGANLNFAYGNAALTAFDYGQTVTYLSAYTAFGPFSFSLNGLDAAAFTGGPLFGSSTLTLIGYNGANTVGSFTLDLNANAFQWYDSPLAGQALTRLEIVSAGPGQRWLIDKLDIVPNNYPAGEAPAPLAAVPEPETWALMLLGVSAAVGRTLSRRRAQARAGVPA</sequence>
<dbReference type="AlphaFoldDB" id="A0A0N0XKD9"/>
<dbReference type="EMBL" id="LAQT01000007">
    <property type="protein sequence ID" value="KPC53179.1"/>
    <property type="molecule type" value="Genomic_DNA"/>
</dbReference>
<name>A0A0N0XKD9_9NEIS</name>